<dbReference type="AlphaFoldDB" id="A0AAD7SSI4"/>
<protein>
    <submittedName>
        <fullName evidence="1">Uncharacterized protein</fullName>
    </submittedName>
</protein>
<accession>A0AAD7SSI4</accession>
<dbReference type="EMBL" id="JAINUG010000037">
    <property type="protein sequence ID" value="KAJ8407873.1"/>
    <property type="molecule type" value="Genomic_DNA"/>
</dbReference>
<evidence type="ECO:0000313" key="1">
    <source>
        <dbReference type="EMBL" id="KAJ8407873.1"/>
    </source>
</evidence>
<name>A0AAD7SSI4_9TELE</name>
<gene>
    <name evidence="1" type="ORF">AAFF_G00269170</name>
</gene>
<organism evidence="1 2">
    <name type="scientific">Aldrovandia affinis</name>
    <dbReference type="NCBI Taxonomy" id="143900"/>
    <lineage>
        <taxon>Eukaryota</taxon>
        <taxon>Metazoa</taxon>
        <taxon>Chordata</taxon>
        <taxon>Craniata</taxon>
        <taxon>Vertebrata</taxon>
        <taxon>Euteleostomi</taxon>
        <taxon>Actinopterygii</taxon>
        <taxon>Neopterygii</taxon>
        <taxon>Teleostei</taxon>
        <taxon>Notacanthiformes</taxon>
        <taxon>Halosauridae</taxon>
        <taxon>Aldrovandia</taxon>
    </lineage>
</organism>
<evidence type="ECO:0000313" key="2">
    <source>
        <dbReference type="Proteomes" id="UP001221898"/>
    </source>
</evidence>
<sequence length="131" mass="14088">MLAAACSQWQLLCVYGQSCTLDRLQFGVGGAIPVPPSASVLQSDIRVRDGGILCVLINWDEPPSPFIWAVADRWRGGAIHHSVTDKIYSLPLATARRDAHHAGLPGPRFTRAVLLFNSRGAASERAAVTPT</sequence>
<comment type="caution">
    <text evidence="1">The sequence shown here is derived from an EMBL/GenBank/DDBJ whole genome shotgun (WGS) entry which is preliminary data.</text>
</comment>
<reference evidence="1" key="1">
    <citation type="journal article" date="2023" name="Science">
        <title>Genome structures resolve the early diversification of teleost fishes.</title>
        <authorList>
            <person name="Parey E."/>
            <person name="Louis A."/>
            <person name="Montfort J."/>
            <person name="Bouchez O."/>
            <person name="Roques C."/>
            <person name="Iampietro C."/>
            <person name="Lluch J."/>
            <person name="Castinel A."/>
            <person name="Donnadieu C."/>
            <person name="Desvignes T."/>
            <person name="Floi Bucao C."/>
            <person name="Jouanno E."/>
            <person name="Wen M."/>
            <person name="Mejri S."/>
            <person name="Dirks R."/>
            <person name="Jansen H."/>
            <person name="Henkel C."/>
            <person name="Chen W.J."/>
            <person name="Zahm M."/>
            <person name="Cabau C."/>
            <person name="Klopp C."/>
            <person name="Thompson A.W."/>
            <person name="Robinson-Rechavi M."/>
            <person name="Braasch I."/>
            <person name="Lecointre G."/>
            <person name="Bobe J."/>
            <person name="Postlethwait J.H."/>
            <person name="Berthelot C."/>
            <person name="Roest Crollius H."/>
            <person name="Guiguen Y."/>
        </authorList>
    </citation>
    <scope>NUCLEOTIDE SEQUENCE</scope>
    <source>
        <strain evidence="1">NC1722</strain>
    </source>
</reference>
<dbReference type="Proteomes" id="UP001221898">
    <property type="component" value="Unassembled WGS sequence"/>
</dbReference>
<proteinExistence type="predicted"/>
<keyword evidence="2" id="KW-1185">Reference proteome</keyword>